<dbReference type="Pfam" id="PF18947">
    <property type="entry name" value="HAMP_2"/>
    <property type="match status" value="1"/>
</dbReference>
<reference evidence="13" key="1">
    <citation type="submission" date="2023-07" db="EMBL/GenBank/DDBJ databases">
        <title>Stenotrophomonas isolates from soil.</title>
        <authorList>
            <person name="Sharma V."/>
            <person name="Zur-Pinska J."/>
            <person name="Hay A.G."/>
        </authorList>
    </citation>
    <scope>NUCLEOTIDE SEQUENCE</scope>
    <source>
        <strain evidence="13">C2</strain>
    </source>
</reference>
<evidence type="ECO:0000256" key="6">
    <source>
        <dbReference type="ARBA" id="ARBA00023136"/>
    </source>
</evidence>
<keyword evidence="5 10" id="KW-1133">Transmembrane helix</keyword>
<dbReference type="PROSITE" id="PS50885">
    <property type="entry name" value="HAMP"/>
    <property type="match status" value="2"/>
</dbReference>
<dbReference type="PANTHER" id="PTHR43531">
    <property type="entry name" value="PROTEIN ICFG"/>
    <property type="match status" value="1"/>
</dbReference>
<evidence type="ECO:0000256" key="1">
    <source>
        <dbReference type="ARBA" id="ARBA00004651"/>
    </source>
</evidence>
<dbReference type="InterPro" id="IPR004090">
    <property type="entry name" value="Chemotax_Me-accpt_rcpt"/>
</dbReference>
<gene>
    <name evidence="13" type="ORF">Q0S36_21170</name>
</gene>
<evidence type="ECO:0000256" key="3">
    <source>
        <dbReference type="ARBA" id="ARBA00022481"/>
    </source>
</evidence>
<dbReference type="Gene3D" id="1.10.287.950">
    <property type="entry name" value="Methyl-accepting chemotaxis protein"/>
    <property type="match status" value="1"/>
</dbReference>
<organism evidence="13 14">
    <name type="scientific">Stenotrophomonas indicatrix</name>
    <dbReference type="NCBI Taxonomy" id="2045451"/>
    <lineage>
        <taxon>Bacteria</taxon>
        <taxon>Pseudomonadati</taxon>
        <taxon>Pseudomonadota</taxon>
        <taxon>Gammaproteobacteria</taxon>
        <taxon>Lysobacterales</taxon>
        <taxon>Lysobacteraceae</taxon>
        <taxon>Stenotrophomonas</taxon>
    </lineage>
</organism>
<dbReference type="InterPro" id="IPR041395">
    <property type="entry name" value="McpB_HAMP_3rd"/>
</dbReference>
<dbReference type="SMART" id="SM00304">
    <property type="entry name" value="HAMP"/>
    <property type="match status" value="3"/>
</dbReference>
<accession>A0ABT8QIT1</accession>
<dbReference type="SUPFAM" id="SSF58104">
    <property type="entry name" value="Methyl-accepting chemotaxis protein (MCP) signaling domain"/>
    <property type="match status" value="1"/>
</dbReference>
<dbReference type="Gene3D" id="3.30.450.20">
    <property type="entry name" value="PAS domain"/>
    <property type="match status" value="1"/>
</dbReference>
<dbReference type="InterPro" id="IPR033480">
    <property type="entry name" value="sCache_2"/>
</dbReference>
<evidence type="ECO:0000256" key="8">
    <source>
        <dbReference type="ARBA" id="ARBA00029447"/>
    </source>
</evidence>
<proteinExistence type="inferred from homology"/>
<evidence type="ECO:0000313" key="13">
    <source>
        <dbReference type="EMBL" id="MDN8671861.1"/>
    </source>
</evidence>
<evidence type="ECO:0000259" key="12">
    <source>
        <dbReference type="PROSITE" id="PS50885"/>
    </source>
</evidence>
<dbReference type="CDD" id="cd06225">
    <property type="entry name" value="HAMP"/>
    <property type="match status" value="1"/>
</dbReference>
<evidence type="ECO:0000256" key="5">
    <source>
        <dbReference type="ARBA" id="ARBA00022989"/>
    </source>
</evidence>
<feature type="domain" description="HAMP" evidence="12">
    <location>
        <begin position="407"/>
        <end position="453"/>
    </location>
</feature>
<dbReference type="CDD" id="cd11386">
    <property type="entry name" value="MCP_signal"/>
    <property type="match status" value="1"/>
</dbReference>
<dbReference type="Pfam" id="PF00015">
    <property type="entry name" value="MCPsignal"/>
    <property type="match status" value="1"/>
</dbReference>
<comment type="similarity">
    <text evidence="8">Belongs to the methyl-accepting chemotaxis (MCP) protein family.</text>
</comment>
<comment type="subcellular location">
    <subcellularLocation>
        <location evidence="1">Cell membrane</location>
        <topology evidence="1">Multi-pass membrane protein</topology>
    </subcellularLocation>
</comment>
<dbReference type="Proteomes" id="UP001174315">
    <property type="component" value="Unassembled WGS sequence"/>
</dbReference>
<dbReference type="SMART" id="SM01049">
    <property type="entry name" value="Cache_2"/>
    <property type="match status" value="1"/>
</dbReference>
<feature type="domain" description="HAMP" evidence="12">
    <location>
        <begin position="220"/>
        <end position="272"/>
    </location>
</feature>
<dbReference type="SUPFAM" id="SSF158472">
    <property type="entry name" value="HAMP domain-like"/>
    <property type="match status" value="1"/>
</dbReference>
<dbReference type="InterPro" id="IPR004089">
    <property type="entry name" value="MCPsignal_dom"/>
</dbReference>
<dbReference type="RefSeq" id="WP_301870447.1">
    <property type="nucleotide sequence ID" value="NZ_JAUKNN010000103.1"/>
</dbReference>
<dbReference type="PANTHER" id="PTHR43531:SF14">
    <property type="entry name" value="METHYL-ACCEPTING CHEMOTAXIS PROTEIN I-RELATED"/>
    <property type="match status" value="1"/>
</dbReference>
<dbReference type="PRINTS" id="PR00260">
    <property type="entry name" value="CHEMTRNSDUCR"/>
</dbReference>
<keyword evidence="4 10" id="KW-0812">Transmembrane</keyword>
<dbReference type="Pfam" id="PF17200">
    <property type="entry name" value="sCache_2"/>
    <property type="match status" value="1"/>
</dbReference>
<feature type="domain" description="Methyl-accepting transducer" evidence="11">
    <location>
        <begin position="458"/>
        <end position="634"/>
    </location>
</feature>
<keyword evidence="14" id="KW-1185">Reference proteome</keyword>
<evidence type="ECO:0000256" key="7">
    <source>
        <dbReference type="ARBA" id="ARBA00023224"/>
    </source>
</evidence>
<sequence length="634" mass="68264">MNLLHRWQHYFSNLSVRRKLNLLTLLIALGVIALSVIAARMQYLDLNETRKSSLKTQVELTYGILDHYHGLAASGELTEPAARQAALDALARMRADSDTYYYSVYDTNYRVLMHPFRKDLIGKDMKDFRSEDGVQLFHDLVEVARKGGGVVSYKWAKANSEGLYDKASYAGLFKPWNWVVSSGVYMDDVQQQALVFTAIMTLAGGVLVLIVLALSWVIGNRIARPLKQATAVAEGIAGGKLDSHIGPQPHDETGRLLEAMSRMQQQLHAVISGQREMARRHDGGELSYRIDASSFPGEYGLMVQETNVLVGSHVQTLHDVLNVVQQYAVGDLSSDIARYPGEKAAMTTTVDTVKANLGRINAEIKQLASAAAAGDFSQRGDAQRFDHDFRTMLENLNAMMAVSDDNLGKLSQLLSSIADGDLTARMHGDYQGVFARMRDDANATVSQLTQIVGQIQASASSITLSAGEIASGNSDLSRRTEQQAANLEETAASMEELTSTVRQNAEHARQANQLAIGAHGVASQGGEVVGQVVTTMSAIEASSKKIAEIISVIDGIAFQTNILALNAAVEAARAGEQGRGFAVVASEVRTLAQRSAAAAKEIKGLIDDSVGKVAEGSSLVHQAGSTMGEIVASV</sequence>
<dbReference type="Pfam" id="PF00672">
    <property type="entry name" value="HAMP"/>
    <property type="match status" value="1"/>
</dbReference>
<evidence type="ECO:0000256" key="10">
    <source>
        <dbReference type="SAM" id="Phobius"/>
    </source>
</evidence>
<evidence type="ECO:0000313" key="14">
    <source>
        <dbReference type="Proteomes" id="UP001174315"/>
    </source>
</evidence>
<dbReference type="InterPro" id="IPR003660">
    <property type="entry name" value="HAMP_dom"/>
</dbReference>
<feature type="transmembrane region" description="Helical" evidence="10">
    <location>
        <begin position="20"/>
        <end position="41"/>
    </location>
</feature>
<evidence type="ECO:0000256" key="4">
    <source>
        <dbReference type="ARBA" id="ARBA00022692"/>
    </source>
</evidence>
<keyword evidence="6 10" id="KW-0472">Membrane</keyword>
<feature type="non-terminal residue" evidence="13">
    <location>
        <position position="634"/>
    </location>
</feature>
<evidence type="ECO:0000259" key="11">
    <source>
        <dbReference type="PROSITE" id="PS50111"/>
    </source>
</evidence>
<keyword evidence="2" id="KW-1003">Cell membrane</keyword>
<keyword evidence="3" id="KW-0488">Methylation</keyword>
<dbReference type="SMART" id="SM00283">
    <property type="entry name" value="MA"/>
    <property type="match status" value="1"/>
</dbReference>
<dbReference type="PROSITE" id="PS50111">
    <property type="entry name" value="CHEMOTAXIS_TRANSDUC_2"/>
    <property type="match status" value="1"/>
</dbReference>
<comment type="caution">
    <text evidence="13">The sequence shown here is derived from an EMBL/GenBank/DDBJ whole genome shotgun (WGS) entry which is preliminary data.</text>
</comment>
<evidence type="ECO:0000256" key="2">
    <source>
        <dbReference type="ARBA" id="ARBA00022475"/>
    </source>
</evidence>
<dbReference type="Gene3D" id="1.20.120.1530">
    <property type="match status" value="2"/>
</dbReference>
<evidence type="ECO:0000256" key="9">
    <source>
        <dbReference type="PROSITE-ProRule" id="PRU00284"/>
    </source>
</evidence>
<dbReference type="EMBL" id="JAUKNN010000103">
    <property type="protein sequence ID" value="MDN8671861.1"/>
    <property type="molecule type" value="Genomic_DNA"/>
</dbReference>
<dbReference type="InterPro" id="IPR051310">
    <property type="entry name" value="MCP_chemotaxis"/>
</dbReference>
<protein>
    <submittedName>
        <fullName evidence="13">Methyl-accepting chemotaxis protein</fullName>
    </submittedName>
</protein>
<keyword evidence="7 9" id="KW-0807">Transducer</keyword>
<feature type="transmembrane region" description="Helical" evidence="10">
    <location>
        <begin position="193"/>
        <end position="218"/>
    </location>
</feature>
<dbReference type="Pfam" id="PF18575">
    <property type="entry name" value="HAMP_N3"/>
    <property type="match status" value="1"/>
</dbReference>
<name>A0ABT8QIT1_9GAMM</name>